<organism evidence="1 2">
    <name type="scientific">Sphaerospermopsis kisseleviana CS-549</name>
    <dbReference type="NCBI Taxonomy" id="3021783"/>
    <lineage>
        <taxon>Bacteria</taxon>
        <taxon>Bacillati</taxon>
        <taxon>Cyanobacteriota</taxon>
        <taxon>Cyanophyceae</taxon>
        <taxon>Nostocales</taxon>
        <taxon>Aphanizomenonaceae</taxon>
        <taxon>Sphaerospermopsis</taxon>
        <taxon>Sphaerospermopsis kisseleviana</taxon>
    </lineage>
</organism>
<dbReference type="EMBL" id="JAQMTI010000026">
    <property type="protein sequence ID" value="MDB9440115.1"/>
    <property type="molecule type" value="Genomic_DNA"/>
</dbReference>
<reference evidence="1 2" key="1">
    <citation type="submission" date="2023-01" db="EMBL/GenBank/DDBJ databases">
        <title>Genomes from the Australian National Cyanobacteria Reference Collection.</title>
        <authorList>
            <person name="Willis A."/>
            <person name="Lee E.M.F."/>
        </authorList>
    </citation>
    <scope>NUCLEOTIDE SEQUENCE [LARGE SCALE GENOMIC DNA]</scope>
    <source>
        <strain evidence="1 2">CS-549</strain>
    </source>
</reference>
<protein>
    <submittedName>
        <fullName evidence="1">Uncharacterized protein</fullName>
    </submittedName>
</protein>
<proteinExistence type="predicted"/>
<gene>
    <name evidence="1" type="ORF">PN497_01795</name>
</gene>
<evidence type="ECO:0000313" key="2">
    <source>
        <dbReference type="Proteomes" id="UP001211711"/>
    </source>
</evidence>
<dbReference type="RefSeq" id="WP_272109431.1">
    <property type="nucleotide sequence ID" value="NZ_JAQMTI010000026.1"/>
</dbReference>
<evidence type="ECO:0000313" key="1">
    <source>
        <dbReference type="EMBL" id="MDB9440115.1"/>
    </source>
</evidence>
<accession>A0ABT4ZM44</accession>
<dbReference type="Proteomes" id="UP001211711">
    <property type="component" value="Unassembled WGS sequence"/>
</dbReference>
<keyword evidence="2" id="KW-1185">Reference proteome</keyword>
<name>A0ABT4ZM44_9CYAN</name>
<comment type="caution">
    <text evidence="1">The sequence shown here is derived from an EMBL/GenBank/DDBJ whole genome shotgun (WGS) entry which is preliminary data.</text>
</comment>
<sequence length="40" mass="4501">MTVFKDDPDMLNRLINAFPGTSGDCFDHEGKAIHRPKGRI</sequence>